<dbReference type="Proteomes" id="UP000825729">
    <property type="component" value="Unassembled WGS sequence"/>
</dbReference>
<evidence type="ECO:0000256" key="1">
    <source>
        <dbReference type="PIRSR" id="PIRSR002703-1"/>
    </source>
</evidence>
<name>A0AAV7DSI3_ARIFI</name>
<dbReference type="PRINTS" id="PR00347">
    <property type="entry name" value="THAUMATIN"/>
</dbReference>
<dbReference type="Pfam" id="PF00314">
    <property type="entry name" value="Thaumatin"/>
    <property type="match status" value="1"/>
</dbReference>
<dbReference type="EMBL" id="JAINDJ010000008">
    <property type="protein sequence ID" value="KAG9439523.1"/>
    <property type="molecule type" value="Genomic_DNA"/>
</dbReference>
<dbReference type="Gene3D" id="2.60.110.10">
    <property type="entry name" value="Thaumatin"/>
    <property type="match status" value="2"/>
</dbReference>
<dbReference type="PANTHER" id="PTHR31048">
    <property type="entry name" value="OS03G0233200 PROTEIN"/>
    <property type="match status" value="1"/>
</dbReference>
<feature type="chain" id="PRO_5043328017" evidence="2">
    <location>
        <begin position="26"/>
        <end position="192"/>
    </location>
</feature>
<gene>
    <name evidence="3" type="ORF">H6P81_019688</name>
</gene>
<organism evidence="3 4">
    <name type="scientific">Aristolochia fimbriata</name>
    <name type="common">White veined hardy Dutchman's pipe vine</name>
    <dbReference type="NCBI Taxonomy" id="158543"/>
    <lineage>
        <taxon>Eukaryota</taxon>
        <taxon>Viridiplantae</taxon>
        <taxon>Streptophyta</taxon>
        <taxon>Embryophyta</taxon>
        <taxon>Tracheophyta</taxon>
        <taxon>Spermatophyta</taxon>
        <taxon>Magnoliopsida</taxon>
        <taxon>Magnoliidae</taxon>
        <taxon>Piperales</taxon>
        <taxon>Aristolochiaceae</taxon>
        <taxon>Aristolochia</taxon>
    </lineage>
</organism>
<keyword evidence="2" id="KW-0732">Signal</keyword>
<protein>
    <submittedName>
        <fullName evidence="3">Uncharacterized protein</fullName>
    </submittedName>
</protein>
<feature type="disulfide bond" evidence="1">
    <location>
        <begin position="132"/>
        <end position="142"/>
    </location>
</feature>
<evidence type="ECO:0000313" key="3">
    <source>
        <dbReference type="EMBL" id="KAG9439523.1"/>
    </source>
</evidence>
<dbReference type="InterPro" id="IPR001938">
    <property type="entry name" value="Thaumatin"/>
</dbReference>
<evidence type="ECO:0000313" key="4">
    <source>
        <dbReference type="Proteomes" id="UP000825729"/>
    </source>
</evidence>
<dbReference type="AlphaFoldDB" id="A0AAV7DSI3"/>
<evidence type="ECO:0000256" key="2">
    <source>
        <dbReference type="SAM" id="SignalP"/>
    </source>
</evidence>
<proteinExistence type="predicted"/>
<comment type="caution">
    <text evidence="3">The sequence shown here is derived from an EMBL/GenBank/DDBJ whole genome shotgun (WGS) entry which is preliminary data.</text>
</comment>
<keyword evidence="4" id="KW-1185">Reference proteome</keyword>
<keyword evidence="1" id="KW-1015">Disulfide bond</keyword>
<dbReference type="SMART" id="SM00205">
    <property type="entry name" value="THN"/>
    <property type="match status" value="1"/>
</dbReference>
<feature type="disulfide bond" evidence="1">
    <location>
        <begin position="36"/>
        <end position="189"/>
    </location>
</feature>
<dbReference type="InterPro" id="IPR037176">
    <property type="entry name" value="Osmotin/thaumatin-like_sf"/>
</dbReference>
<feature type="disulfide bond" evidence="1">
    <location>
        <begin position="78"/>
        <end position="91"/>
    </location>
</feature>
<dbReference type="SUPFAM" id="SSF49870">
    <property type="entry name" value="Osmotin, thaumatin-like protein"/>
    <property type="match status" value="1"/>
</dbReference>
<sequence>MTQLSKSTSPPFLFVFFVVCIITSASETHFLIRNHCPYNVWAAAIPGNGGRELQMNILWGIKMPINTTTVRIWGRTNCIVDSSSSGSKLSCQTGDCNGLFNCTTDHAGKPPFSLAKFTMEQFHRLFRVQRICPQEARVPGGCNNSCSLPHCTISKFFENMCPQANAYLDQAKRNEFRCPSGTSYSVTFCPPT</sequence>
<dbReference type="PIRSF" id="PIRSF002703">
    <property type="entry name" value="Thaumatin"/>
    <property type="match status" value="1"/>
</dbReference>
<feature type="signal peptide" evidence="2">
    <location>
        <begin position="1"/>
        <end position="25"/>
    </location>
</feature>
<accession>A0AAV7DSI3</accession>
<reference evidence="3 4" key="1">
    <citation type="submission" date="2021-07" db="EMBL/GenBank/DDBJ databases">
        <title>The Aristolochia fimbriata genome: insights into angiosperm evolution, floral development and chemical biosynthesis.</title>
        <authorList>
            <person name="Jiao Y."/>
        </authorList>
    </citation>
    <scope>NUCLEOTIDE SEQUENCE [LARGE SCALE GENOMIC DNA]</scope>
    <source>
        <strain evidence="3">IBCAS-2021</strain>
        <tissue evidence="3">Leaf</tissue>
    </source>
</reference>
<dbReference type="PROSITE" id="PS51367">
    <property type="entry name" value="THAUMATIN_2"/>
    <property type="match status" value="1"/>
</dbReference>
<feature type="disulfide bond" evidence="1">
    <location>
        <begin position="96"/>
        <end position="102"/>
    </location>
</feature>